<reference evidence="1" key="1">
    <citation type="journal article" date="2023" name="Mol. Phylogenet. Evol.">
        <title>Genome-scale phylogeny and comparative genomics of the fungal order Sordariales.</title>
        <authorList>
            <person name="Hensen N."/>
            <person name="Bonometti L."/>
            <person name="Westerberg I."/>
            <person name="Brannstrom I.O."/>
            <person name="Guillou S."/>
            <person name="Cros-Aarteil S."/>
            <person name="Calhoun S."/>
            <person name="Haridas S."/>
            <person name="Kuo A."/>
            <person name="Mondo S."/>
            <person name="Pangilinan J."/>
            <person name="Riley R."/>
            <person name="LaButti K."/>
            <person name="Andreopoulos B."/>
            <person name="Lipzen A."/>
            <person name="Chen C."/>
            <person name="Yan M."/>
            <person name="Daum C."/>
            <person name="Ng V."/>
            <person name="Clum A."/>
            <person name="Steindorff A."/>
            <person name="Ohm R.A."/>
            <person name="Martin F."/>
            <person name="Silar P."/>
            <person name="Natvig D.O."/>
            <person name="Lalanne C."/>
            <person name="Gautier V."/>
            <person name="Ament-Velasquez S.L."/>
            <person name="Kruys A."/>
            <person name="Hutchinson M.I."/>
            <person name="Powell A.J."/>
            <person name="Barry K."/>
            <person name="Miller A.N."/>
            <person name="Grigoriev I.V."/>
            <person name="Debuchy R."/>
            <person name="Gladieux P."/>
            <person name="Hiltunen Thoren M."/>
            <person name="Johannesson H."/>
        </authorList>
    </citation>
    <scope>NUCLEOTIDE SEQUENCE</scope>
    <source>
        <strain evidence="1">PSN309</strain>
    </source>
</reference>
<evidence type="ECO:0000313" key="1">
    <source>
        <dbReference type="EMBL" id="KAK4193478.1"/>
    </source>
</evidence>
<sequence length="160" mass="17717">MVCHAWLNGAQFQLTPPLVLFGLITTVAAAGRHPGTTLLNDWANEVNFLSLDLPRWAHNGVPTAVSSRHKIDKGIPDTRSTVTRHPFFPSLLRLSLEALHGWYIRLEFRLTTLYQYMTASPCNGKNDLTFSFYSPGPTLQVPDIGAQALAVLLYPAHCSC</sequence>
<name>A0AAN7AND0_9PEZI</name>
<organism evidence="1 2">
    <name type="scientific">Podospora australis</name>
    <dbReference type="NCBI Taxonomy" id="1536484"/>
    <lineage>
        <taxon>Eukaryota</taxon>
        <taxon>Fungi</taxon>
        <taxon>Dikarya</taxon>
        <taxon>Ascomycota</taxon>
        <taxon>Pezizomycotina</taxon>
        <taxon>Sordariomycetes</taxon>
        <taxon>Sordariomycetidae</taxon>
        <taxon>Sordariales</taxon>
        <taxon>Podosporaceae</taxon>
        <taxon>Podospora</taxon>
    </lineage>
</organism>
<protein>
    <submittedName>
        <fullName evidence="1">Uncharacterized protein</fullName>
    </submittedName>
</protein>
<gene>
    <name evidence="1" type="ORF">QBC35DRAFT_107691</name>
</gene>
<keyword evidence="2" id="KW-1185">Reference proteome</keyword>
<dbReference type="AlphaFoldDB" id="A0AAN7AND0"/>
<evidence type="ECO:0000313" key="2">
    <source>
        <dbReference type="Proteomes" id="UP001302126"/>
    </source>
</evidence>
<comment type="caution">
    <text evidence="1">The sequence shown here is derived from an EMBL/GenBank/DDBJ whole genome shotgun (WGS) entry which is preliminary data.</text>
</comment>
<dbReference type="EMBL" id="MU864351">
    <property type="protein sequence ID" value="KAK4193478.1"/>
    <property type="molecule type" value="Genomic_DNA"/>
</dbReference>
<dbReference type="Proteomes" id="UP001302126">
    <property type="component" value="Unassembled WGS sequence"/>
</dbReference>
<accession>A0AAN7AND0</accession>
<proteinExistence type="predicted"/>
<reference evidence="1" key="2">
    <citation type="submission" date="2023-05" db="EMBL/GenBank/DDBJ databases">
        <authorList>
            <consortium name="Lawrence Berkeley National Laboratory"/>
            <person name="Steindorff A."/>
            <person name="Hensen N."/>
            <person name="Bonometti L."/>
            <person name="Westerberg I."/>
            <person name="Brannstrom I.O."/>
            <person name="Guillou S."/>
            <person name="Cros-Aarteil S."/>
            <person name="Calhoun S."/>
            <person name="Haridas S."/>
            <person name="Kuo A."/>
            <person name="Mondo S."/>
            <person name="Pangilinan J."/>
            <person name="Riley R."/>
            <person name="Labutti K."/>
            <person name="Andreopoulos B."/>
            <person name="Lipzen A."/>
            <person name="Chen C."/>
            <person name="Yanf M."/>
            <person name="Daum C."/>
            <person name="Ng V."/>
            <person name="Clum A."/>
            <person name="Ohm R."/>
            <person name="Martin F."/>
            <person name="Silar P."/>
            <person name="Natvig D."/>
            <person name="Lalanne C."/>
            <person name="Gautier V."/>
            <person name="Ament-Velasquez S.L."/>
            <person name="Kruys A."/>
            <person name="Hutchinson M.I."/>
            <person name="Powell A.J."/>
            <person name="Barry K."/>
            <person name="Miller A.N."/>
            <person name="Grigoriev I.V."/>
            <person name="Debuchy R."/>
            <person name="Gladieux P."/>
            <person name="Thoren M.H."/>
            <person name="Johannesson H."/>
        </authorList>
    </citation>
    <scope>NUCLEOTIDE SEQUENCE</scope>
    <source>
        <strain evidence="1">PSN309</strain>
    </source>
</reference>